<dbReference type="OrthoDB" id="3860121at2759"/>
<name>A0A6A6D627_9PEZI</name>
<evidence type="ECO:0000313" key="2">
    <source>
        <dbReference type="Proteomes" id="UP000800200"/>
    </source>
</evidence>
<keyword evidence="2" id="KW-1185">Reference proteome</keyword>
<organism evidence="1 2">
    <name type="scientific">Zopfia rhizophila CBS 207.26</name>
    <dbReference type="NCBI Taxonomy" id="1314779"/>
    <lineage>
        <taxon>Eukaryota</taxon>
        <taxon>Fungi</taxon>
        <taxon>Dikarya</taxon>
        <taxon>Ascomycota</taxon>
        <taxon>Pezizomycotina</taxon>
        <taxon>Dothideomycetes</taxon>
        <taxon>Dothideomycetes incertae sedis</taxon>
        <taxon>Zopfiaceae</taxon>
        <taxon>Zopfia</taxon>
    </lineage>
</organism>
<accession>A0A6A6D627</accession>
<dbReference type="EMBL" id="ML994862">
    <property type="protein sequence ID" value="KAF2174505.1"/>
    <property type="molecule type" value="Genomic_DNA"/>
</dbReference>
<evidence type="ECO:0000313" key="1">
    <source>
        <dbReference type="EMBL" id="KAF2174505.1"/>
    </source>
</evidence>
<dbReference type="AlphaFoldDB" id="A0A6A6D627"/>
<proteinExistence type="predicted"/>
<protein>
    <submittedName>
        <fullName evidence="1">Uncharacterized protein</fullName>
    </submittedName>
</protein>
<reference evidence="1" key="1">
    <citation type="journal article" date="2020" name="Stud. Mycol.">
        <title>101 Dothideomycetes genomes: a test case for predicting lifestyles and emergence of pathogens.</title>
        <authorList>
            <person name="Haridas S."/>
            <person name="Albert R."/>
            <person name="Binder M."/>
            <person name="Bloem J."/>
            <person name="Labutti K."/>
            <person name="Salamov A."/>
            <person name="Andreopoulos B."/>
            <person name="Baker S."/>
            <person name="Barry K."/>
            <person name="Bills G."/>
            <person name="Bluhm B."/>
            <person name="Cannon C."/>
            <person name="Castanera R."/>
            <person name="Culley D."/>
            <person name="Daum C."/>
            <person name="Ezra D."/>
            <person name="Gonzalez J."/>
            <person name="Henrissat B."/>
            <person name="Kuo A."/>
            <person name="Liang C."/>
            <person name="Lipzen A."/>
            <person name="Lutzoni F."/>
            <person name="Magnuson J."/>
            <person name="Mondo S."/>
            <person name="Nolan M."/>
            <person name="Ohm R."/>
            <person name="Pangilinan J."/>
            <person name="Park H.-J."/>
            <person name="Ramirez L."/>
            <person name="Alfaro M."/>
            <person name="Sun H."/>
            <person name="Tritt A."/>
            <person name="Yoshinaga Y."/>
            <person name="Zwiers L.-H."/>
            <person name="Turgeon B."/>
            <person name="Goodwin S."/>
            <person name="Spatafora J."/>
            <person name="Crous P."/>
            <person name="Grigoriev I."/>
        </authorList>
    </citation>
    <scope>NUCLEOTIDE SEQUENCE</scope>
    <source>
        <strain evidence="1">CBS 207.26</strain>
    </source>
</reference>
<gene>
    <name evidence="1" type="ORF">K469DRAFT_167173</name>
</gene>
<dbReference type="Proteomes" id="UP000800200">
    <property type="component" value="Unassembled WGS sequence"/>
</dbReference>
<sequence>MLAECAQYKKERSCWSTQLNNGDADTKRWERFVCAAKTGGELRKQSLAPSHQSKRMLGYRESSTLRVGLISYWSRTELNSDSPSFTDRRPCHDYHSRSEGARISFYMQVRHVGTARYWFTLWIGTSDCRFVMNESH</sequence>